<feature type="region of interest" description="Disordered" evidence="1">
    <location>
        <begin position="831"/>
        <end position="957"/>
    </location>
</feature>
<feature type="compositionally biased region" description="Low complexity" evidence="1">
    <location>
        <begin position="891"/>
        <end position="907"/>
    </location>
</feature>
<feature type="compositionally biased region" description="Low complexity" evidence="1">
    <location>
        <begin position="841"/>
        <end position="869"/>
    </location>
</feature>
<feature type="region of interest" description="Disordered" evidence="1">
    <location>
        <begin position="205"/>
        <end position="254"/>
    </location>
</feature>
<reference evidence="3 4" key="1">
    <citation type="submission" date="2024-01" db="EMBL/GenBank/DDBJ databases">
        <authorList>
            <person name="Allen C."/>
            <person name="Tagirdzhanova G."/>
        </authorList>
    </citation>
    <scope>NUCLEOTIDE SEQUENCE [LARGE SCALE GENOMIC DNA]</scope>
</reference>
<feature type="compositionally biased region" description="Low complexity" evidence="1">
    <location>
        <begin position="743"/>
        <end position="761"/>
    </location>
</feature>
<dbReference type="PANTHER" id="PTHR28125:SF3">
    <property type="entry name" value="TRANSCRIPTION REGULATOR RUA1 C-TERMINAL DOMAIN-CONTAINING PROTEIN"/>
    <property type="match status" value="1"/>
</dbReference>
<dbReference type="Pfam" id="PF14616">
    <property type="entry name" value="Rua1_C"/>
    <property type="match status" value="1"/>
</dbReference>
<dbReference type="EMBL" id="CAWUHC010000120">
    <property type="protein sequence ID" value="CAK7233815.1"/>
    <property type="molecule type" value="Genomic_DNA"/>
</dbReference>
<feature type="compositionally biased region" description="Polar residues" evidence="1">
    <location>
        <begin position="283"/>
        <end position="316"/>
    </location>
</feature>
<feature type="compositionally biased region" description="Low complexity" evidence="1">
    <location>
        <begin position="914"/>
        <end position="923"/>
    </location>
</feature>
<feature type="region of interest" description="Disordered" evidence="1">
    <location>
        <begin position="727"/>
        <end position="801"/>
    </location>
</feature>
<feature type="compositionally biased region" description="Polar residues" evidence="1">
    <location>
        <begin position="80"/>
        <end position="100"/>
    </location>
</feature>
<dbReference type="PANTHER" id="PTHR28125">
    <property type="entry name" value="MEIOTIC EXPRESSION UP-REGULATED PROTEIN 26"/>
    <property type="match status" value="1"/>
</dbReference>
<feature type="compositionally biased region" description="Low complexity" evidence="1">
    <location>
        <begin position="243"/>
        <end position="254"/>
    </location>
</feature>
<name>A0ABP0CP08_9PEZI</name>
<feature type="domain" description="Transcription regulator Rua1 C-terminal" evidence="2">
    <location>
        <begin position="595"/>
        <end position="694"/>
    </location>
</feature>
<comment type="caution">
    <text evidence="3">The sequence shown here is derived from an EMBL/GenBank/DDBJ whole genome shotgun (WGS) entry which is preliminary data.</text>
</comment>
<gene>
    <name evidence="3" type="ORF">SBRCBS47491_008738</name>
</gene>
<feature type="region of interest" description="Disordered" evidence="1">
    <location>
        <begin position="271"/>
        <end position="349"/>
    </location>
</feature>
<dbReference type="Proteomes" id="UP001642406">
    <property type="component" value="Unassembled WGS sequence"/>
</dbReference>
<protein>
    <recommendedName>
        <fullName evidence="2">Transcription regulator Rua1 C-terminal domain-containing protein</fullName>
    </recommendedName>
</protein>
<keyword evidence="4" id="KW-1185">Reference proteome</keyword>
<evidence type="ECO:0000313" key="4">
    <source>
        <dbReference type="Proteomes" id="UP001642406"/>
    </source>
</evidence>
<evidence type="ECO:0000259" key="2">
    <source>
        <dbReference type="Pfam" id="PF14616"/>
    </source>
</evidence>
<feature type="compositionally biased region" description="Pro residues" evidence="1">
    <location>
        <begin position="870"/>
        <end position="884"/>
    </location>
</feature>
<evidence type="ECO:0000256" key="1">
    <source>
        <dbReference type="SAM" id="MobiDB-lite"/>
    </source>
</evidence>
<accession>A0ABP0CP08</accession>
<dbReference type="InterPro" id="IPR028012">
    <property type="entry name" value="Rua1_C"/>
</dbReference>
<organism evidence="3 4">
    <name type="scientific">Sporothrix bragantina</name>
    <dbReference type="NCBI Taxonomy" id="671064"/>
    <lineage>
        <taxon>Eukaryota</taxon>
        <taxon>Fungi</taxon>
        <taxon>Dikarya</taxon>
        <taxon>Ascomycota</taxon>
        <taxon>Pezizomycotina</taxon>
        <taxon>Sordariomycetes</taxon>
        <taxon>Sordariomycetidae</taxon>
        <taxon>Ophiostomatales</taxon>
        <taxon>Ophiostomataceae</taxon>
        <taxon>Sporothrix</taxon>
    </lineage>
</organism>
<proteinExistence type="predicted"/>
<feature type="compositionally biased region" description="Gly residues" evidence="1">
    <location>
        <begin position="210"/>
        <end position="224"/>
    </location>
</feature>
<sequence>MNVDQAQIHTTIQQQTPPSFVFHHSTDIKSDIDIDLDLHDAMTTAAATSTPTTTSAAMAEVQPPTPILADMSDATEQQQKITATSMAAPQSLWTTPTSQGLRPRPATIHEGFSYCMGEAYDGLTSWDSSTLSIQQTPSDTVSSSRPISMHQDFYPSATLPADTWATHTKPMMDDSLDLQLDSDMGSIGQAYTTDEAIPILDLRYTSGNHSSGGPGHGGNNGGNGLDSDPLGFDGGGLNPRRLSGSSFTMSTTGGLSDMPSYEDFSAALSDAPSFSSDYPPPSNRNSLMSSTQLSPVASPRMTPQSRSELVRTQSRGRASPSPRPGLRAAPYSMEGPRNKRWSTGSYGTMPSRRPSPYMYHGGAAVLGNNASINPALTSAPLEPFGPRLATAAGHQSSPTAAHGQLPLNMGNLQQAATAASVPSQNPFFLSATPQAAAAMASAAAAGYSRHSMLLPTQLPSQAGAMAFHHPHVDGGFPGAHHFATAGGLVPHTIPSHHLQVSSHMGVPSQHALHHHHHHGFDPSQPAPLLSHGLFRMLQSNGDPHALHHNHYTDLSDPPDLYASLHEEQLPPPPEDMNPSDPDLVPHEQELRFTGDLYTPRWVRGHGNKREGWCGICKPGRWLVLKNSAFWYDKSFTHGISAATGNPFQEPLETRRMDGNPDVWEGLCGSCNDWIALVSSKKKGTTWFRHAYKCHTHPKIKDAPKRRRESSHTRVAAVAAAVSSSTSASLTSLVKSRPNSQCGPLLTTITTTATPAPSGALPMPHTPLTPQRTPVPSSATLQSASQQLLPSSTSSNTATPTGIVNHQGVQVQMPVPVSMAAMTGLSSMPSAAEQMMVQQQHSSPAEVQQPSPPEQSVQQQQQPHPFAHLPPSHPPPSHPPPPVPPRSHLRVQQQQQQQQQHMAQMEAIQQHHHQQMQQQQQQQQRNGLQHVRPPPPPPAQSRQMMTPLASIEGLGNMI</sequence>
<feature type="region of interest" description="Disordered" evidence="1">
    <location>
        <begin position="80"/>
        <end position="104"/>
    </location>
</feature>
<feature type="compositionally biased region" description="Low complexity" evidence="1">
    <location>
        <begin position="775"/>
        <end position="800"/>
    </location>
</feature>
<evidence type="ECO:0000313" key="3">
    <source>
        <dbReference type="EMBL" id="CAK7233815.1"/>
    </source>
</evidence>